<evidence type="ECO:0000313" key="2">
    <source>
        <dbReference type="EMBL" id="TDE95077.1"/>
    </source>
</evidence>
<gene>
    <name evidence="2" type="ORF">EXU48_09965</name>
</gene>
<organism evidence="2 3">
    <name type="scientific">Occultella glacieicola</name>
    <dbReference type="NCBI Taxonomy" id="2518684"/>
    <lineage>
        <taxon>Bacteria</taxon>
        <taxon>Bacillati</taxon>
        <taxon>Actinomycetota</taxon>
        <taxon>Actinomycetes</taxon>
        <taxon>Micrococcales</taxon>
        <taxon>Ruaniaceae</taxon>
        <taxon>Occultella</taxon>
    </lineage>
</organism>
<dbReference type="EMBL" id="SMNA01000004">
    <property type="protein sequence ID" value="TDE95077.1"/>
    <property type="molecule type" value="Genomic_DNA"/>
</dbReference>
<reference evidence="2 3" key="1">
    <citation type="submission" date="2019-03" db="EMBL/GenBank/DDBJ databases">
        <title>Genomic features of bacteria from cold environments.</title>
        <authorList>
            <person name="Shen L."/>
        </authorList>
    </citation>
    <scope>NUCLEOTIDE SEQUENCE [LARGE SCALE GENOMIC DNA]</scope>
    <source>
        <strain evidence="3">T3246-1</strain>
    </source>
</reference>
<sequence length="210" mass="22737">MASTTWVSLESKVGELAFALISDNGDLASPEDSIRAAAFLILASGAIEQYVEDRCRAAARSGIDRLKKSKPSATGSSLVVWAATKNSNRQTPIHIEDVAEYYDMYDAFLKSYIASVDSSHGIGAKDFHRLVYPVGVRTDDVPPGLPDLLQSLSSDRDPAVHTAPRAKSFQHPPDVKKRVSDIVNQLKVLDEAIGRMEVTFPVRVTAAGVP</sequence>
<proteinExistence type="predicted"/>
<name>A0ABY2E9U3_9MICO</name>
<protein>
    <recommendedName>
        <fullName evidence="4">RiboL-PSP-HEPN domain-containing protein</fullName>
    </recommendedName>
</protein>
<dbReference type="Proteomes" id="UP000504882">
    <property type="component" value="Unassembled WGS sequence"/>
</dbReference>
<comment type="caution">
    <text evidence="2">The sequence shown here is derived from an EMBL/GenBank/DDBJ whole genome shotgun (WGS) entry which is preliminary data.</text>
</comment>
<dbReference type="RefSeq" id="WP_133107487.1">
    <property type="nucleotide sequence ID" value="NZ_SMNA01000004.1"/>
</dbReference>
<accession>A0ABY2E9U3</accession>
<evidence type="ECO:0000256" key="1">
    <source>
        <dbReference type="SAM" id="MobiDB-lite"/>
    </source>
</evidence>
<evidence type="ECO:0008006" key="4">
    <source>
        <dbReference type="Google" id="ProtNLM"/>
    </source>
</evidence>
<keyword evidence="3" id="KW-1185">Reference proteome</keyword>
<evidence type="ECO:0000313" key="3">
    <source>
        <dbReference type="Proteomes" id="UP000504882"/>
    </source>
</evidence>
<feature type="region of interest" description="Disordered" evidence="1">
    <location>
        <begin position="154"/>
        <end position="174"/>
    </location>
</feature>